<organism evidence="1 2">
    <name type="scientific">Pseudomonas syringae pv. japonica str. M301072</name>
    <dbReference type="NCBI Taxonomy" id="629262"/>
    <lineage>
        <taxon>Bacteria</taxon>
        <taxon>Pseudomonadati</taxon>
        <taxon>Pseudomonadota</taxon>
        <taxon>Gammaproteobacteria</taxon>
        <taxon>Pseudomonadales</taxon>
        <taxon>Pseudomonadaceae</taxon>
        <taxon>Pseudomonas</taxon>
        <taxon>Pseudomonas syringae</taxon>
    </lineage>
</organism>
<evidence type="ECO:0000313" key="1">
    <source>
        <dbReference type="EMBL" id="EGH28404.1"/>
    </source>
</evidence>
<comment type="caution">
    <text evidence="1">The sequence shown here is derived from an EMBL/GenBank/DDBJ whole genome shotgun (WGS) entry which is preliminary data.</text>
</comment>
<dbReference type="HOGENOM" id="CLU_1814192_0_0_6"/>
<dbReference type="EMBL" id="AEAH01000210">
    <property type="protein sequence ID" value="EGH28404.1"/>
    <property type="molecule type" value="Genomic_DNA"/>
</dbReference>
<gene>
    <name evidence="1" type="ORF">PSYJA_05149</name>
</gene>
<protein>
    <submittedName>
        <fullName evidence="1">Uncharacterized protein</fullName>
    </submittedName>
</protein>
<dbReference type="Proteomes" id="UP000004471">
    <property type="component" value="Unassembled WGS sequence"/>
</dbReference>
<proteinExistence type="predicted"/>
<name>F3FDW8_PSESX</name>
<reference evidence="1 2" key="1">
    <citation type="journal article" date="2011" name="PLoS Pathog.">
        <title>Dynamic evolution of pathogenicity revealed by sequencing and comparative genomics of 19 Pseudomonas syringae isolates.</title>
        <authorList>
            <person name="Baltrus D.A."/>
            <person name="Nishimura M.T."/>
            <person name="Romanchuk A."/>
            <person name="Chang J.H."/>
            <person name="Mukhtar M.S."/>
            <person name="Cherkis K."/>
            <person name="Roach J."/>
            <person name="Grant S.R."/>
            <person name="Jones C.D."/>
            <person name="Dangl J.L."/>
        </authorList>
    </citation>
    <scope>NUCLEOTIDE SEQUENCE [LARGE SCALE GENOMIC DNA]</scope>
    <source>
        <strain evidence="2">M301072PT</strain>
    </source>
</reference>
<dbReference type="AlphaFoldDB" id="F3FDW8"/>
<sequence length="142" mass="15471">MVSPLVKRFGRQWLTQRGQPGLMAEQLAKRDGGLARSGEFGPKPGHGFVQLQLALFDQLQNRHAGEGLGAGEQVENSVGVPRLGTVLVGSARPQIDDCLATNLNAQGGAALLRVVKERRKGFTYCFELKFVMTLDLQRLTPD</sequence>
<accession>F3FDW8</accession>
<evidence type="ECO:0000313" key="2">
    <source>
        <dbReference type="Proteomes" id="UP000004471"/>
    </source>
</evidence>